<evidence type="ECO:0000256" key="6">
    <source>
        <dbReference type="ARBA" id="ARBA00023242"/>
    </source>
</evidence>
<evidence type="ECO:0000256" key="5">
    <source>
        <dbReference type="ARBA" id="ARBA00023163"/>
    </source>
</evidence>
<comment type="subcellular location">
    <subcellularLocation>
        <location evidence="1">Nucleus</location>
    </subcellularLocation>
</comment>
<dbReference type="SUPFAM" id="SSF57701">
    <property type="entry name" value="Zn2/Cys6 DNA-binding domain"/>
    <property type="match status" value="1"/>
</dbReference>
<dbReference type="PROSITE" id="PS50048">
    <property type="entry name" value="ZN2_CY6_FUNGAL_2"/>
    <property type="match status" value="1"/>
</dbReference>
<dbReference type="SMART" id="SM00906">
    <property type="entry name" value="Fungal_trans"/>
    <property type="match status" value="1"/>
</dbReference>
<feature type="region of interest" description="Disordered" evidence="7">
    <location>
        <begin position="90"/>
        <end position="122"/>
    </location>
</feature>
<dbReference type="OrthoDB" id="435881at2759"/>
<organism evidence="9 10">
    <name type="scientific">Talaromyces rugulosus</name>
    <name type="common">Penicillium rugulosum</name>
    <dbReference type="NCBI Taxonomy" id="121627"/>
    <lineage>
        <taxon>Eukaryota</taxon>
        <taxon>Fungi</taxon>
        <taxon>Dikarya</taxon>
        <taxon>Ascomycota</taxon>
        <taxon>Pezizomycotina</taxon>
        <taxon>Eurotiomycetes</taxon>
        <taxon>Eurotiomycetidae</taxon>
        <taxon>Eurotiales</taxon>
        <taxon>Trichocomaceae</taxon>
        <taxon>Talaromyces</taxon>
        <taxon>Talaromyces sect. Islandici</taxon>
    </lineage>
</organism>
<dbReference type="Gene3D" id="4.10.240.10">
    <property type="entry name" value="Zn(2)-C6 fungal-type DNA-binding domain"/>
    <property type="match status" value="1"/>
</dbReference>
<dbReference type="AlphaFoldDB" id="A0A7H8QP73"/>
<dbReference type="SMART" id="SM00066">
    <property type="entry name" value="GAL4"/>
    <property type="match status" value="1"/>
</dbReference>
<dbReference type="PANTHER" id="PTHR31001">
    <property type="entry name" value="UNCHARACTERIZED TRANSCRIPTIONAL REGULATORY PROTEIN"/>
    <property type="match status" value="1"/>
</dbReference>
<dbReference type="PANTHER" id="PTHR31001:SF50">
    <property type="entry name" value="ZN(II)2CYS6 TRANSCRIPTION FACTOR (EUROFUNG)"/>
    <property type="match status" value="1"/>
</dbReference>
<keyword evidence="2" id="KW-0479">Metal-binding</keyword>
<dbReference type="GO" id="GO:0008270">
    <property type="term" value="F:zinc ion binding"/>
    <property type="evidence" value="ECO:0007669"/>
    <property type="project" value="InterPro"/>
</dbReference>
<keyword evidence="4" id="KW-0238">DNA-binding</keyword>
<dbReference type="GO" id="GO:0006351">
    <property type="term" value="P:DNA-templated transcription"/>
    <property type="evidence" value="ECO:0007669"/>
    <property type="project" value="InterPro"/>
</dbReference>
<keyword evidence="5" id="KW-0804">Transcription</keyword>
<feature type="compositionally biased region" description="Polar residues" evidence="7">
    <location>
        <begin position="90"/>
        <end position="103"/>
    </location>
</feature>
<reference evidence="10" key="1">
    <citation type="submission" date="2020-06" db="EMBL/GenBank/DDBJ databases">
        <title>A chromosome-scale genome assembly of Talaromyces rugulosus W13939.</title>
        <authorList>
            <person name="Wang B."/>
            <person name="Guo L."/>
            <person name="Ye K."/>
            <person name="Wang L."/>
        </authorList>
    </citation>
    <scope>NUCLEOTIDE SEQUENCE [LARGE SCALE GENOMIC DNA]</scope>
    <source>
        <strain evidence="10">W13939</strain>
    </source>
</reference>
<sequence length="646" mass="72374">MASLTPVDRNPSIPTLTCESCRQRKIKCDKLTPCTNCQKAGINCESVHRRRLPRGRHINKSNGTGHNLHLQNKIDRLEALVNVALAGPNTNTLSSDGASSRSVTDGPLTPGDNTDTDNSSAAPQLWGNLVKQVPDFSSEHARGENKRNEMQPAFTGFPLGQLGGTQLHSLSLRPTPPVIAALCNVYLDQVDRIIKVLHRPSLKSRFLDGTSYSVSRNSIAAENALDSAVFYAAVASMTDRQCQSLFQCNRATVLPEYQKACEMSLERAGLTSTRDVTVLQAFVLYLVATRAHDRSRTVWTLVATAVRLAHALNLHVEFLHPSETFFARQMRKRLWLTICLLDMQTCIEPDSKPLIPLDMMQISPPFNVNDSDFDHSHQGRVPEERDGVTDMTFALITYKLQTLARSMHRIKVDKKFESTREGLVAAFENDIYQLAESCNPDDNTYSWFIYHGSRSLIASAQLFTMESIAESSPSTQARCSVLELCANAIENVSRMQNDERGEGFRWYVTPQWPAVALAVRECYVSTDFATIRRVWPLIEEVFERYQNANSCLNGEPRSEMLRKLMDTTRERVHMVLSENNVSSSEDLISPLGEAFSESQAVNLASPSWAEWESFMAELSSGQWTHNNPDDLEGDFCIRPELVFPFG</sequence>
<dbReference type="RefSeq" id="XP_035341440.1">
    <property type="nucleotide sequence ID" value="XM_035485547.1"/>
</dbReference>
<feature type="compositionally biased region" description="Polar residues" evidence="7">
    <location>
        <begin position="111"/>
        <end position="122"/>
    </location>
</feature>
<keyword evidence="3" id="KW-0805">Transcription regulation</keyword>
<dbReference type="InterPro" id="IPR036864">
    <property type="entry name" value="Zn2-C6_fun-type_DNA-bd_sf"/>
</dbReference>
<gene>
    <name evidence="9" type="ORF">TRUGW13939_02353</name>
</gene>
<evidence type="ECO:0000256" key="4">
    <source>
        <dbReference type="ARBA" id="ARBA00023125"/>
    </source>
</evidence>
<evidence type="ECO:0000256" key="7">
    <source>
        <dbReference type="SAM" id="MobiDB-lite"/>
    </source>
</evidence>
<evidence type="ECO:0000256" key="1">
    <source>
        <dbReference type="ARBA" id="ARBA00004123"/>
    </source>
</evidence>
<dbReference type="InterPro" id="IPR050613">
    <property type="entry name" value="Sec_Metabolite_Reg"/>
</dbReference>
<dbReference type="GeneID" id="55989862"/>
<dbReference type="Proteomes" id="UP000509510">
    <property type="component" value="Chromosome I"/>
</dbReference>
<protein>
    <recommendedName>
        <fullName evidence="8">Zn(2)-C6 fungal-type domain-containing protein</fullName>
    </recommendedName>
</protein>
<evidence type="ECO:0000313" key="9">
    <source>
        <dbReference type="EMBL" id="QKX55261.1"/>
    </source>
</evidence>
<dbReference type="InterPro" id="IPR001138">
    <property type="entry name" value="Zn2Cys6_DnaBD"/>
</dbReference>
<dbReference type="GO" id="GO:0003677">
    <property type="term" value="F:DNA binding"/>
    <property type="evidence" value="ECO:0007669"/>
    <property type="project" value="UniProtKB-KW"/>
</dbReference>
<keyword evidence="6" id="KW-0539">Nucleus</keyword>
<dbReference type="GO" id="GO:0000981">
    <property type="term" value="F:DNA-binding transcription factor activity, RNA polymerase II-specific"/>
    <property type="evidence" value="ECO:0007669"/>
    <property type="project" value="InterPro"/>
</dbReference>
<dbReference type="PROSITE" id="PS00463">
    <property type="entry name" value="ZN2_CY6_FUNGAL_1"/>
    <property type="match status" value="1"/>
</dbReference>
<accession>A0A7H8QP73</accession>
<dbReference type="CDD" id="cd12148">
    <property type="entry name" value="fungal_TF_MHR"/>
    <property type="match status" value="1"/>
</dbReference>
<dbReference type="EMBL" id="CP055898">
    <property type="protein sequence ID" value="QKX55261.1"/>
    <property type="molecule type" value="Genomic_DNA"/>
</dbReference>
<evidence type="ECO:0000256" key="3">
    <source>
        <dbReference type="ARBA" id="ARBA00023015"/>
    </source>
</evidence>
<dbReference type="Pfam" id="PF04082">
    <property type="entry name" value="Fungal_trans"/>
    <property type="match status" value="1"/>
</dbReference>
<keyword evidence="10" id="KW-1185">Reference proteome</keyword>
<dbReference type="InterPro" id="IPR007219">
    <property type="entry name" value="XnlR_reg_dom"/>
</dbReference>
<evidence type="ECO:0000259" key="8">
    <source>
        <dbReference type="PROSITE" id="PS50048"/>
    </source>
</evidence>
<proteinExistence type="predicted"/>
<dbReference type="Pfam" id="PF00172">
    <property type="entry name" value="Zn_clus"/>
    <property type="match status" value="1"/>
</dbReference>
<name>A0A7H8QP73_TALRU</name>
<dbReference type="GO" id="GO:0005634">
    <property type="term" value="C:nucleus"/>
    <property type="evidence" value="ECO:0007669"/>
    <property type="project" value="UniProtKB-SubCell"/>
</dbReference>
<evidence type="ECO:0000256" key="2">
    <source>
        <dbReference type="ARBA" id="ARBA00022723"/>
    </source>
</evidence>
<feature type="domain" description="Zn(2)-C6 fungal-type" evidence="8">
    <location>
        <begin position="17"/>
        <end position="44"/>
    </location>
</feature>
<dbReference type="CDD" id="cd00067">
    <property type="entry name" value="GAL4"/>
    <property type="match status" value="1"/>
</dbReference>
<dbReference type="KEGG" id="trg:TRUGW13939_02353"/>
<evidence type="ECO:0000313" key="10">
    <source>
        <dbReference type="Proteomes" id="UP000509510"/>
    </source>
</evidence>